<gene>
    <name evidence="2" type="ORF">PCOR1329_LOCUS38382</name>
</gene>
<keyword evidence="3" id="KW-1185">Reference proteome</keyword>
<protein>
    <recommendedName>
        <fullName evidence="4">Protein kinase domain-containing protein</fullName>
    </recommendedName>
</protein>
<dbReference type="Proteomes" id="UP001189429">
    <property type="component" value="Unassembled WGS sequence"/>
</dbReference>
<evidence type="ECO:0000313" key="2">
    <source>
        <dbReference type="EMBL" id="CAK0844241.1"/>
    </source>
</evidence>
<accession>A0ABN9TF45</accession>
<name>A0ABN9TF45_9DINO</name>
<organism evidence="2 3">
    <name type="scientific">Prorocentrum cordatum</name>
    <dbReference type="NCBI Taxonomy" id="2364126"/>
    <lineage>
        <taxon>Eukaryota</taxon>
        <taxon>Sar</taxon>
        <taxon>Alveolata</taxon>
        <taxon>Dinophyceae</taxon>
        <taxon>Prorocentrales</taxon>
        <taxon>Prorocentraceae</taxon>
        <taxon>Prorocentrum</taxon>
    </lineage>
</organism>
<dbReference type="EMBL" id="CAUYUJ010014647">
    <property type="protein sequence ID" value="CAK0844241.1"/>
    <property type="molecule type" value="Genomic_DNA"/>
</dbReference>
<feature type="region of interest" description="Disordered" evidence="1">
    <location>
        <begin position="308"/>
        <end position="338"/>
    </location>
</feature>
<dbReference type="SUPFAM" id="SSF56112">
    <property type="entry name" value="Protein kinase-like (PK-like)"/>
    <property type="match status" value="1"/>
</dbReference>
<evidence type="ECO:0000256" key="1">
    <source>
        <dbReference type="SAM" id="MobiDB-lite"/>
    </source>
</evidence>
<sequence>MRVLGAGHRTDPKLPAAAAGGAVKEADMDPSGSWTTQTTACSSTFGTFEDLPAWHFAVEAAPSPPPVAPDGPLEGAAAGSTFSVFCAGVVALCFARALRGNDAADRVAKLGLRLHPNPTDNERELLHWQVRVCRAVSKLGRHLEDVGAPVGGGQADTEYKYVVCDSNGKAEQWEEHRNRRVGRRAGRTAVISETFNARSDFDESASSTCPDQAARFKRSASLALRVLQATRTPKFKRPLLPLREHLRELEAQLSPCYSDVASPSPSPSESPSPTAFAGDRPTPAAFAHIFSPTTGALKATAAEAGAAQHAAAAKPQRPRLRREQSCCDVEPDADGEAAGPGAAFGDQFDLAGQGPLGEGSFGVVWQCVRRRGHDGQSMAAKVMKKQRLSEQDPTTRTSWAPAGRWKSTWGSGTATSSRCAGRIRTLRRGAHHHAGDGAVQRRGQTFLTQWLTILALGAGACQRRTLCSEPGRCSQASSTCTPSGWSIATSSARTCSWPRGA</sequence>
<dbReference type="Gene3D" id="3.30.200.20">
    <property type="entry name" value="Phosphorylase Kinase, domain 1"/>
    <property type="match status" value="1"/>
</dbReference>
<dbReference type="InterPro" id="IPR011009">
    <property type="entry name" value="Kinase-like_dom_sf"/>
</dbReference>
<feature type="region of interest" description="Disordered" evidence="1">
    <location>
        <begin position="257"/>
        <end position="281"/>
    </location>
</feature>
<reference evidence="2" key="1">
    <citation type="submission" date="2023-10" db="EMBL/GenBank/DDBJ databases">
        <authorList>
            <person name="Chen Y."/>
            <person name="Shah S."/>
            <person name="Dougan E. K."/>
            <person name="Thang M."/>
            <person name="Chan C."/>
        </authorList>
    </citation>
    <scope>NUCLEOTIDE SEQUENCE [LARGE SCALE GENOMIC DNA]</scope>
</reference>
<evidence type="ECO:0000313" key="3">
    <source>
        <dbReference type="Proteomes" id="UP001189429"/>
    </source>
</evidence>
<feature type="region of interest" description="Disordered" evidence="1">
    <location>
        <begin position="1"/>
        <end position="21"/>
    </location>
</feature>
<evidence type="ECO:0008006" key="4">
    <source>
        <dbReference type="Google" id="ProtNLM"/>
    </source>
</evidence>
<comment type="caution">
    <text evidence="2">The sequence shown here is derived from an EMBL/GenBank/DDBJ whole genome shotgun (WGS) entry which is preliminary data.</text>
</comment>
<proteinExistence type="predicted"/>